<protein>
    <recommendedName>
        <fullName evidence="2">GH64 domain-containing protein</fullName>
    </recommendedName>
</protein>
<feature type="signal peptide" evidence="1">
    <location>
        <begin position="1"/>
        <end position="18"/>
    </location>
</feature>
<dbReference type="PANTHER" id="PTHR38165">
    <property type="match status" value="1"/>
</dbReference>
<accession>A0A0D2A8J1</accession>
<keyword evidence="4" id="KW-1185">Reference proteome</keyword>
<keyword evidence="1" id="KW-0732">Signal</keyword>
<dbReference type="VEuPathDB" id="FungiDB:PV06_11153"/>
<evidence type="ECO:0000313" key="4">
    <source>
        <dbReference type="Proteomes" id="UP000053342"/>
    </source>
</evidence>
<feature type="domain" description="GH64" evidence="2">
    <location>
        <begin position="72"/>
        <end position="427"/>
    </location>
</feature>
<evidence type="ECO:0000313" key="3">
    <source>
        <dbReference type="EMBL" id="KIW36641.1"/>
    </source>
</evidence>
<dbReference type="AlphaFoldDB" id="A0A0D2A8J1"/>
<dbReference type="InterPro" id="IPR037176">
    <property type="entry name" value="Osmotin/thaumatin-like_sf"/>
</dbReference>
<name>A0A0D2A8J1_9EURO</name>
<dbReference type="InterPro" id="IPR037398">
    <property type="entry name" value="Glyco_hydro_64_fam"/>
</dbReference>
<gene>
    <name evidence="3" type="ORF">PV06_11153</name>
</gene>
<dbReference type="RefSeq" id="XP_016256857.1">
    <property type="nucleotide sequence ID" value="XM_016412781.1"/>
</dbReference>
<sequence>MQQLGIICILSLVLLSHAKLYLASSRRYDPIRRFVSTIGGPHAGYFVNNTYESNIGLSVATQELELGAQQKSKVVVNNIANSSEVNMYVTGNDLTNNLVILTPNGQWYYPTVNGSLNVPMKLSSDVITIPVQCTSPAIEVRLPSPVSAGRIWFAHGDLEFSVVRTQASSASLVQPSLTYANTSWGFVEFTTTPEEGLWVNLSFVDFVGIALGLELVGFSPENTTSVSQSALGLHSSAIDTLCRRLADQSIIDGYSWGDLCLRNSDSRPVRVLSPTSYIQANPEAFSDYWTCYIEEVWTRYTSESLIIYPHSQDLGNISCGVQDDLLICTDANGTVEDFGKPSAKDVFGCNSGPFTITENSSDLSRAVVPRLCAGINRSTLLLGNSSFQPSGIPPSLYYTGNVTNWYSKLVHQLEIDGKGRFVSTIGGPHAGYFVNNTYESNIGLSVATQELELGAQQKSKVVVNNIANSSEVNMYVTGNDLTNNLVILTPNGQWYYPTVNDSLNVPMKLSSDVITIPVQCTSPAIEVRLPSPVSAGRIWFAHGDLEFSVVRTQASSASLVQPSLTYANTSWDFVEFTTTPEEGLWVNLSFVDFVGIALGLELVNYSPENTTSVPQSALGLQSSAIDTLCRRLADQSIIDGYSWGDLCLRNSDSRPVRVLSPTSYIQANPEAFSDYWTCYIEEVWTRYTSESLIIYPHSQDLGNISCGVQDDLLICTDANGTVEDFGKPSAKDVFGCNSGPFTITENSSDLSRAVVPRLCAGINRSTLLLGNSSFQPSGIPPSLYYTGNVTNWYSKLVHQLEIDGKGYAFPYDDVSSVDGDDSQSGLLTAPEPWVLSLFVGA</sequence>
<reference evidence="3 4" key="1">
    <citation type="submission" date="2015-01" db="EMBL/GenBank/DDBJ databases">
        <title>The Genome Sequence of Exophiala oligosperma CBS72588.</title>
        <authorList>
            <consortium name="The Broad Institute Genomics Platform"/>
            <person name="Cuomo C."/>
            <person name="de Hoog S."/>
            <person name="Gorbushina A."/>
            <person name="Stielow B."/>
            <person name="Teixiera M."/>
            <person name="Abouelleil A."/>
            <person name="Chapman S.B."/>
            <person name="Priest M."/>
            <person name="Young S.K."/>
            <person name="Wortman J."/>
            <person name="Nusbaum C."/>
            <person name="Birren B."/>
        </authorList>
    </citation>
    <scope>NUCLEOTIDE SEQUENCE [LARGE SCALE GENOMIC DNA]</scope>
    <source>
        <strain evidence="3 4">CBS 72588</strain>
    </source>
</reference>
<evidence type="ECO:0000259" key="2">
    <source>
        <dbReference type="PROSITE" id="PS52006"/>
    </source>
</evidence>
<organism evidence="3 4">
    <name type="scientific">Exophiala oligosperma</name>
    <dbReference type="NCBI Taxonomy" id="215243"/>
    <lineage>
        <taxon>Eukaryota</taxon>
        <taxon>Fungi</taxon>
        <taxon>Dikarya</taxon>
        <taxon>Ascomycota</taxon>
        <taxon>Pezizomycotina</taxon>
        <taxon>Eurotiomycetes</taxon>
        <taxon>Chaetothyriomycetidae</taxon>
        <taxon>Chaetothyriales</taxon>
        <taxon>Herpotrichiellaceae</taxon>
        <taxon>Exophiala</taxon>
    </lineage>
</organism>
<dbReference type="GeneID" id="27363227"/>
<dbReference type="OrthoDB" id="5290283at2759"/>
<dbReference type="InterPro" id="IPR032477">
    <property type="entry name" value="Glyco_hydro_64"/>
</dbReference>
<dbReference type="HOGENOM" id="CLU_338318_0_0_1"/>
<proteinExistence type="predicted"/>
<dbReference type="PANTHER" id="PTHR38165:SF1">
    <property type="entry name" value="GLUCANASE B"/>
    <property type="match status" value="1"/>
</dbReference>
<feature type="domain" description="GH64" evidence="2">
    <location>
        <begin position="459"/>
        <end position="833"/>
    </location>
</feature>
<dbReference type="EMBL" id="KN847351">
    <property type="protein sequence ID" value="KIW36641.1"/>
    <property type="molecule type" value="Genomic_DNA"/>
</dbReference>
<dbReference type="PROSITE" id="PS52006">
    <property type="entry name" value="GH64"/>
    <property type="match status" value="2"/>
</dbReference>
<feature type="chain" id="PRO_5002248561" description="GH64 domain-containing protein" evidence="1">
    <location>
        <begin position="19"/>
        <end position="841"/>
    </location>
</feature>
<dbReference type="STRING" id="215243.A0A0D2A8J1"/>
<evidence type="ECO:0000256" key="1">
    <source>
        <dbReference type="SAM" id="SignalP"/>
    </source>
</evidence>
<dbReference type="Gene3D" id="3.30.920.50">
    <property type="entry name" value="Beta-1,3-glucanase, C-terminal domain"/>
    <property type="match status" value="2"/>
</dbReference>
<dbReference type="InterPro" id="IPR042517">
    <property type="entry name" value="Glyco_hydro_64_N_2"/>
</dbReference>
<dbReference type="Proteomes" id="UP000053342">
    <property type="component" value="Unassembled WGS sequence"/>
</dbReference>
<dbReference type="Gene3D" id="2.60.110.10">
    <property type="entry name" value="Thaumatin"/>
    <property type="match status" value="2"/>
</dbReference>
<dbReference type="Pfam" id="PF16483">
    <property type="entry name" value="Glyco_hydro_64"/>
    <property type="match status" value="2"/>
</dbReference>